<organism evidence="1 2">
    <name type="scientific">Dallia pectoralis</name>
    <name type="common">Alaska blackfish</name>
    <dbReference type="NCBI Taxonomy" id="75939"/>
    <lineage>
        <taxon>Eukaryota</taxon>
        <taxon>Metazoa</taxon>
        <taxon>Chordata</taxon>
        <taxon>Craniata</taxon>
        <taxon>Vertebrata</taxon>
        <taxon>Euteleostomi</taxon>
        <taxon>Actinopterygii</taxon>
        <taxon>Neopterygii</taxon>
        <taxon>Teleostei</taxon>
        <taxon>Protacanthopterygii</taxon>
        <taxon>Esociformes</taxon>
        <taxon>Umbridae</taxon>
        <taxon>Dallia</taxon>
    </lineage>
</organism>
<protein>
    <submittedName>
        <fullName evidence="1">Uncharacterized protein</fullName>
    </submittedName>
</protein>
<reference evidence="1" key="1">
    <citation type="submission" date="2021-05" db="EMBL/GenBank/DDBJ databases">
        <authorList>
            <person name="Pan Q."/>
            <person name="Jouanno E."/>
            <person name="Zahm M."/>
            <person name="Klopp C."/>
            <person name="Cabau C."/>
            <person name="Louis A."/>
            <person name="Berthelot C."/>
            <person name="Parey E."/>
            <person name="Roest Crollius H."/>
            <person name="Montfort J."/>
            <person name="Robinson-Rechavi M."/>
            <person name="Bouchez O."/>
            <person name="Lampietro C."/>
            <person name="Lopez Roques C."/>
            <person name="Donnadieu C."/>
            <person name="Postlethwait J."/>
            <person name="Bobe J."/>
            <person name="Dillon D."/>
            <person name="Chandos A."/>
            <person name="von Hippel F."/>
            <person name="Guiguen Y."/>
        </authorList>
    </citation>
    <scope>NUCLEOTIDE SEQUENCE</scope>
    <source>
        <strain evidence="1">YG-Jan2019</strain>
    </source>
</reference>
<accession>A0ACC2G2D7</accession>
<evidence type="ECO:0000313" key="2">
    <source>
        <dbReference type="Proteomes" id="UP001157502"/>
    </source>
</evidence>
<gene>
    <name evidence="1" type="ORF">DPEC_G00215710</name>
</gene>
<name>A0ACC2G2D7_DALPE</name>
<evidence type="ECO:0000313" key="1">
    <source>
        <dbReference type="EMBL" id="KAJ7997784.1"/>
    </source>
</evidence>
<dbReference type="EMBL" id="CM055745">
    <property type="protein sequence ID" value="KAJ7997784.1"/>
    <property type="molecule type" value="Genomic_DNA"/>
</dbReference>
<sequence length="105" mass="11564">MKTICLTLGLLLLTVLHTYAVPLGLEPSPTSCCFRFSNVKVPSNKIISIKKTHRSCLLPAFVVTTIKQKVICYRPSESWVQKAFLTASNLATVTRSNIIEGSSHT</sequence>
<dbReference type="Proteomes" id="UP001157502">
    <property type="component" value="Chromosome 18"/>
</dbReference>
<proteinExistence type="predicted"/>
<keyword evidence="2" id="KW-1185">Reference proteome</keyword>
<comment type="caution">
    <text evidence="1">The sequence shown here is derived from an EMBL/GenBank/DDBJ whole genome shotgun (WGS) entry which is preliminary data.</text>
</comment>